<keyword evidence="5" id="KW-1185">Reference proteome</keyword>
<evidence type="ECO:0000313" key="4">
    <source>
        <dbReference type="EMBL" id="MFB9631380.1"/>
    </source>
</evidence>
<keyword evidence="1" id="KW-0378">Hydrolase</keyword>
<reference evidence="4 5" key="1">
    <citation type="submission" date="2024-09" db="EMBL/GenBank/DDBJ databases">
        <authorList>
            <person name="Sun Q."/>
            <person name="Mori K."/>
        </authorList>
    </citation>
    <scope>NUCLEOTIDE SEQUENCE [LARGE SCALE GENOMIC DNA]</scope>
    <source>
        <strain evidence="4 5">JCM 3143</strain>
    </source>
</reference>
<dbReference type="EMBL" id="JBHMBW010000104">
    <property type="protein sequence ID" value="MFB9631380.1"/>
    <property type="molecule type" value="Genomic_DNA"/>
</dbReference>
<keyword evidence="1" id="KW-0326">Glycosidase</keyword>
<proteinExistence type="predicted"/>
<dbReference type="RefSeq" id="WP_345000020.1">
    <property type="nucleotide sequence ID" value="NZ_BAAAXV010000009.1"/>
</dbReference>
<keyword evidence="2" id="KW-0119">Carbohydrate metabolism</keyword>
<dbReference type="InterPro" id="IPR003961">
    <property type="entry name" value="FN3_dom"/>
</dbReference>
<name>A0ABV5SI66_9ACTN</name>
<evidence type="ECO:0000256" key="1">
    <source>
        <dbReference type="ARBA" id="ARBA00023295"/>
    </source>
</evidence>
<feature type="domain" description="Fibronectin type-III" evidence="3">
    <location>
        <begin position="402"/>
        <end position="503"/>
    </location>
</feature>
<dbReference type="Proteomes" id="UP001589532">
    <property type="component" value="Unassembled WGS sequence"/>
</dbReference>
<dbReference type="InterPro" id="IPR013783">
    <property type="entry name" value="Ig-like_fold"/>
</dbReference>
<protein>
    <recommendedName>
        <fullName evidence="3">Fibronectin type-III domain-containing protein</fullName>
    </recommendedName>
</protein>
<accession>A0ABV5SI66</accession>
<dbReference type="InterPro" id="IPR036116">
    <property type="entry name" value="FN3_sf"/>
</dbReference>
<comment type="caution">
    <text evidence="4">The sequence shown here is derived from an EMBL/GenBank/DDBJ whole genome shotgun (WGS) entry which is preliminary data.</text>
</comment>
<dbReference type="PROSITE" id="PS50853">
    <property type="entry name" value="FN3"/>
    <property type="match status" value="1"/>
</dbReference>
<evidence type="ECO:0000256" key="2">
    <source>
        <dbReference type="ARBA" id="ARBA00023326"/>
    </source>
</evidence>
<sequence>MPVNEKLMELGSWQITLVDETPKTVLDKIEYFGHIAFVPAHVEPGQYNDRLLDMARYVGVVTARDVDHLRKQISGQSTALWLGDADGKGDVLETPVSINGSFAQAIRAILGTGTAVVEGTLHSVPGIYRSTHVWQSKRKAVAYVCATMGAEWRVTGSCKLDAGLASDLYEDTPSTVIVRKRPNRNTDGDDMSLRGLRGDMGVAQTVADWTSRVVLLAEGNGSSVVTAAANNTDVPYRDLRGQPVKRTRIISESTTSGGNAQARAQYQLDQYVTPRSQMRMTTDDYDVSGAFKPGDWAWVYDPDTDLIDPKNEIMFRGELIHPVRLRMVGASWPVGPEMTVAYRGPGGDWLDLTPYVAHEGGQTTVDVGDLLQSLSGRGSEPVGPRPIPDSTVPGPVTWVLPFESSVYIGPDGTTRARMLLRWEQPLNSDGSTILDGAHFEIEFGVSPAATEGWQTTYAAWGTLQTMVLDLTPGLAYDWRIRAVDANNNRGQWSTVETAVAQPDTIPPSTPAAPTVAASLIAIQITHTLGRASGGEWNLELDLDRLEVHVGATAGFTPDETTLRGVVAANAGMMQAQIPAVGTVPEANTSLRQVKVIAVDASGNRSDPSAAAPVTALLIDDAHITNLTVDKVSAGEIKSNWLIGASIRTASAGERVELNASGLHGYNAAGVELVTISNSGSFTLRTAGSGSPRIQLDGTGLRGYNNGGLQTIGLDSSGSFSLRSGNTGSRIELDTFGMRGYNSTGAQTFGLSASTGNLDMVGRLTSNVSGSSKRLVINPNFGVDTEIRFYEDATQYHYITSFVEGDINLQMGSVASDGRKFIVHLASGDGNFVGLVDSATTTRISGITSLSDGRVQVRGSGMTGEGGSFKWHVQSGPGDGMFRTFWNGSNIQFVRQDTNSVVKTFIIDHPSDSARYLVHATTESPHNGVEDWGMVELDEDGLVVVELPAYFEDLTSPEGRAVFLSCRDVPDGVSATYPANGRFTISGTPGRKVFWLVKAVRKDVPPLLVEPLRTQVDVHGEAPYRYYTIIKEPDD</sequence>
<evidence type="ECO:0000313" key="5">
    <source>
        <dbReference type="Proteomes" id="UP001589532"/>
    </source>
</evidence>
<dbReference type="Gene3D" id="2.60.40.10">
    <property type="entry name" value="Immunoglobulins"/>
    <property type="match status" value="1"/>
</dbReference>
<evidence type="ECO:0000259" key="3">
    <source>
        <dbReference type="PROSITE" id="PS50853"/>
    </source>
</evidence>
<dbReference type="SUPFAM" id="SSF49265">
    <property type="entry name" value="Fibronectin type III"/>
    <property type="match status" value="1"/>
</dbReference>
<gene>
    <name evidence="4" type="ORF">ACFFSA_50690</name>
</gene>
<keyword evidence="2" id="KW-0624">Polysaccharide degradation</keyword>
<organism evidence="4 5">
    <name type="scientific">Nonomuraea helvata</name>
    <dbReference type="NCBI Taxonomy" id="37484"/>
    <lineage>
        <taxon>Bacteria</taxon>
        <taxon>Bacillati</taxon>
        <taxon>Actinomycetota</taxon>
        <taxon>Actinomycetes</taxon>
        <taxon>Streptosporangiales</taxon>
        <taxon>Streptosporangiaceae</taxon>
        <taxon>Nonomuraea</taxon>
    </lineage>
</organism>